<proteinExistence type="predicted"/>
<reference evidence="1 2" key="1">
    <citation type="submission" date="2016-07" db="EMBL/GenBank/DDBJ databases">
        <title>Complete genome sequence of Bradyrhizobium icense LMTR 13T, a potential inoculant strain isolated from lima bean (Phaseolus lunatus) in Peru.</title>
        <authorList>
            <person name="Ormeno-Orrillo E."/>
            <person name="Duran D."/>
            <person name="Rogel M.A."/>
            <person name="Rey L."/>
            <person name="Imperial J."/>
            <person name="Ruiz-Argueso T."/>
            <person name="Martinez-Romero E."/>
        </authorList>
    </citation>
    <scope>NUCLEOTIDE SEQUENCE [LARGE SCALE GENOMIC DNA]</scope>
    <source>
        <strain evidence="1 2">LMTR 13</strain>
    </source>
</reference>
<dbReference type="KEGG" id="bic:LMTR13_03165"/>
<protein>
    <submittedName>
        <fullName evidence="1">Uncharacterized protein</fullName>
    </submittedName>
</protein>
<dbReference type="EMBL" id="CP016428">
    <property type="protein sequence ID" value="ANV99321.1"/>
    <property type="molecule type" value="Genomic_DNA"/>
</dbReference>
<dbReference type="STRING" id="1274631.LMTR13_03165"/>
<dbReference type="AlphaFoldDB" id="A0A1B1U9A9"/>
<dbReference type="OrthoDB" id="8054438at2"/>
<sequence length="280" mass="30909">MSIDLDTRCSGQWVVAQQGSGKTNLLTHMVGQDLQRDCSVVILDSKGELTGAIRNLALGDRLIVVDPAEPVAINPFDVPKGDHVISQLAYMLSGLLETNITPKQRVFFETLAGAILEFPNPSLNLLWEIVSKGPRPYLSVIEKLPDDVSSFFLHEWDNYRDTASELQWRLRGIIKKPLIGAMLSAPKTRFHIGKEMDAGKVIVIDNSQAKCGAEGCGFLGRLFVAQIWAAGTARALIPEHRKKPTFVYIDEAHLVIKKDQKIGIPPPKAVLFEGREGCRS</sequence>
<dbReference type="Proteomes" id="UP000092839">
    <property type="component" value="Chromosome"/>
</dbReference>
<dbReference type="SUPFAM" id="SSF52540">
    <property type="entry name" value="P-loop containing nucleoside triphosphate hydrolases"/>
    <property type="match status" value="1"/>
</dbReference>
<accession>A0A1B1U9A9</accession>
<gene>
    <name evidence="1" type="ORF">LMTR13_03165</name>
</gene>
<dbReference type="RefSeq" id="WP_065726631.1">
    <property type="nucleotide sequence ID" value="NZ_CP016428.1"/>
</dbReference>
<evidence type="ECO:0000313" key="1">
    <source>
        <dbReference type="EMBL" id="ANV99321.1"/>
    </source>
</evidence>
<dbReference type="Gene3D" id="3.40.50.300">
    <property type="entry name" value="P-loop containing nucleotide triphosphate hydrolases"/>
    <property type="match status" value="1"/>
</dbReference>
<keyword evidence="2" id="KW-1185">Reference proteome</keyword>
<evidence type="ECO:0000313" key="2">
    <source>
        <dbReference type="Proteomes" id="UP000092839"/>
    </source>
</evidence>
<dbReference type="InterPro" id="IPR027417">
    <property type="entry name" value="P-loop_NTPase"/>
</dbReference>
<name>A0A1B1U9A9_9BRAD</name>
<organism evidence="1 2">
    <name type="scientific">Bradyrhizobium icense</name>
    <dbReference type="NCBI Taxonomy" id="1274631"/>
    <lineage>
        <taxon>Bacteria</taxon>
        <taxon>Pseudomonadati</taxon>
        <taxon>Pseudomonadota</taxon>
        <taxon>Alphaproteobacteria</taxon>
        <taxon>Hyphomicrobiales</taxon>
        <taxon>Nitrobacteraceae</taxon>
        <taxon>Bradyrhizobium</taxon>
    </lineage>
</organism>